<keyword evidence="8" id="KW-0648">Protein biosynthesis</keyword>
<dbReference type="PRINTS" id="PR00980">
    <property type="entry name" value="TRNASYNTHALA"/>
</dbReference>
<proteinExistence type="inferred from homology"/>
<dbReference type="InterPro" id="IPR050058">
    <property type="entry name" value="Ala-tRNA_ligase"/>
</dbReference>
<dbReference type="SUPFAM" id="SSF55681">
    <property type="entry name" value="Class II aaRS and biotin synthetases"/>
    <property type="match status" value="1"/>
</dbReference>
<dbReference type="GO" id="GO:0004813">
    <property type="term" value="F:alanine-tRNA ligase activity"/>
    <property type="evidence" value="ECO:0007669"/>
    <property type="project" value="UniProtKB-EC"/>
</dbReference>
<evidence type="ECO:0000256" key="5">
    <source>
        <dbReference type="ARBA" id="ARBA00022741"/>
    </source>
</evidence>
<evidence type="ECO:0000256" key="9">
    <source>
        <dbReference type="ARBA" id="ARBA00023146"/>
    </source>
</evidence>
<keyword evidence="5" id="KW-0547">Nucleotide-binding</keyword>
<dbReference type="InterPro" id="IPR018162">
    <property type="entry name" value="Ala-tRNA-ligase_IIc_anticod-bd"/>
</dbReference>
<feature type="domain" description="Alanyl-transfer RNA synthetases family profile" evidence="10">
    <location>
        <begin position="1"/>
        <end position="437"/>
    </location>
</feature>
<evidence type="ECO:0000256" key="2">
    <source>
        <dbReference type="ARBA" id="ARBA00013168"/>
    </source>
</evidence>
<dbReference type="InterPro" id="IPR018165">
    <property type="entry name" value="Ala-tRNA-synth_IIc_core"/>
</dbReference>
<keyword evidence="4" id="KW-0436">Ligase</keyword>
<dbReference type="SUPFAM" id="SSF101353">
    <property type="entry name" value="Putative anticodon-binding domain of alanyl-tRNA synthetase (AlaRS)"/>
    <property type="match status" value="1"/>
</dbReference>
<dbReference type="Proteomes" id="UP000034504">
    <property type="component" value="Unassembled WGS sequence"/>
</dbReference>
<dbReference type="InterPro" id="IPR018164">
    <property type="entry name" value="Ala-tRNA-synth_IIc_N"/>
</dbReference>
<reference evidence="11 12" key="1">
    <citation type="journal article" date="2015" name="Nature">
        <title>rRNA introns, odd ribosomes, and small enigmatic genomes across a large radiation of phyla.</title>
        <authorList>
            <person name="Brown C.T."/>
            <person name="Hug L.A."/>
            <person name="Thomas B.C."/>
            <person name="Sharon I."/>
            <person name="Castelle C.J."/>
            <person name="Singh A."/>
            <person name="Wilkins M.J."/>
            <person name="Williams K.H."/>
            <person name="Banfield J.F."/>
        </authorList>
    </citation>
    <scope>NUCLEOTIDE SEQUENCE [LARGE SCALE GENOMIC DNA]</scope>
</reference>
<accession>A0A0G1MWK2</accession>
<evidence type="ECO:0000256" key="3">
    <source>
        <dbReference type="ARBA" id="ARBA00022555"/>
    </source>
</evidence>
<protein>
    <recommendedName>
        <fullName evidence="2">alanine--tRNA ligase</fullName>
        <ecNumber evidence="2">6.1.1.7</ecNumber>
    </recommendedName>
</protein>
<dbReference type="PANTHER" id="PTHR11777">
    <property type="entry name" value="ALANYL-TRNA SYNTHETASE"/>
    <property type="match status" value="1"/>
</dbReference>
<evidence type="ECO:0000256" key="1">
    <source>
        <dbReference type="ARBA" id="ARBA00008226"/>
    </source>
</evidence>
<evidence type="ECO:0000256" key="4">
    <source>
        <dbReference type="ARBA" id="ARBA00022598"/>
    </source>
</evidence>
<dbReference type="InterPro" id="IPR045864">
    <property type="entry name" value="aa-tRNA-synth_II/BPL/LPL"/>
</dbReference>
<keyword evidence="7" id="KW-0694">RNA-binding</keyword>
<keyword evidence="9 11" id="KW-0030">Aminoacyl-tRNA synthetase</keyword>
<comment type="caution">
    <text evidence="11">The sequence shown here is derived from an EMBL/GenBank/DDBJ whole genome shotgun (WGS) entry which is preliminary data.</text>
</comment>
<evidence type="ECO:0000256" key="6">
    <source>
        <dbReference type="ARBA" id="ARBA00022840"/>
    </source>
</evidence>
<dbReference type="Pfam" id="PF01411">
    <property type="entry name" value="tRNA-synt_2c"/>
    <property type="match status" value="1"/>
</dbReference>
<dbReference type="GO" id="GO:0002161">
    <property type="term" value="F:aminoacyl-tRNA deacylase activity"/>
    <property type="evidence" value="ECO:0007669"/>
    <property type="project" value="TreeGrafter"/>
</dbReference>
<dbReference type="InterPro" id="IPR002318">
    <property type="entry name" value="Ala-tRNA-lgiase_IIc"/>
</dbReference>
<dbReference type="CDD" id="cd00673">
    <property type="entry name" value="AlaRS_core"/>
    <property type="match status" value="1"/>
</dbReference>
<evidence type="ECO:0000256" key="7">
    <source>
        <dbReference type="ARBA" id="ARBA00022884"/>
    </source>
</evidence>
<dbReference type="GO" id="GO:0006419">
    <property type="term" value="P:alanyl-tRNA aminoacylation"/>
    <property type="evidence" value="ECO:0007669"/>
    <property type="project" value="InterPro"/>
</dbReference>
<dbReference type="EMBL" id="LCJU01000002">
    <property type="protein sequence ID" value="KKT85147.1"/>
    <property type="molecule type" value="Genomic_DNA"/>
</dbReference>
<dbReference type="PROSITE" id="PS50860">
    <property type="entry name" value="AA_TRNA_LIGASE_II_ALA"/>
    <property type="match status" value="1"/>
</dbReference>
<evidence type="ECO:0000256" key="8">
    <source>
        <dbReference type="ARBA" id="ARBA00022917"/>
    </source>
</evidence>
<dbReference type="AlphaFoldDB" id="A0A0G1MWK2"/>
<keyword evidence="3" id="KW-0820">tRNA-binding</keyword>
<dbReference type="GO" id="GO:0005829">
    <property type="term" value="C:cytosol"/>
    <property type="evidence" value="ECO:0007669"/>
    <property type="project" value="TreeGrafter"/>
</dbReference>
<evidence type="ECO:0000259" key="10">
    <source>
        <dbReference type="PROSITE" id="PS50860"/>
    </source>
</evidence>
<organism evidence="11 12">
    <name type="scientific">candidate division WWE3 bacterium GW2011_GWC2_44_9</name>
    <dbReference type="NCBI Taxonomy" id="1619125"/>
    <lineage>
        <taxon>Bacteria</taxon>
        <taxon>Katanobacteria</taxon>
    </lineage>
</organism>
<sequence length="437" mass="49842">MTSLDIRKKFIDYYTALGHAEVENASLIPANDTTTLFMGSGMQPLVPYLMGQKHPLGTRLVNVQRCLRAEDLDEIGDGRHHSFFEMLGCWSLGDYFKVEQIPWTFSFFVDELGIDPAKLYVTVFAGEDGLPRDMESAEIWRQVFAKRGIQALATEDVYKVGEGNYRIFYYPKKKNWWERNNGKAPVGDPAGPDTEIFYFTGEEHDPRFGEKCHVNCDCQRFVEIGNDVFMQYKKTGDSSYVELEQKNVDCGWGFERIVRVVQNKKDNFATDLFLPIINQIQAYSTIRYGEMSKTDWVYRLCADHLRAAVFLTGDGVLPSNKLQGYVLRRILRRVIFQSKKLHVTDNFLASVAGVVVDAYSPSYPHLLTAKPRVLTALVDEETKFTNTLDKGLKEMAKLAQKTNGKFGQPELLVLYETYGVPMELAKEICTEKGWNVV</sequence>
<dbReference type="GO" id="GO:0005524">
    <property type="term" value="F:ATP binding"/>
    <property type="evidence" value="ECO:0007669"/>
    <property type="project" value="UniProtKB-KW"/>
</dbReference>
<dbReference type="Gene3D" id="3.30.930.10">
    <property type="entry name" value="Bira Bifunctional Protein, Domain 2"/>
    <property type="match status" value="1"/>
</dbReference>
<name>A0A0G1MWK2_UNCKA</name>
<dbReference type="PATRIC" id="fig|1619125.3.peg.55"/>
<keyword evidence="6" id="KW-0067">ATP-binding</keyword>
<dbReference type="EC" id="6.1.1.7" evidence="2"/>
<gene>
    <name evidence="11" type="ORF">UW82_C0002G0017</name>
</gene>
<dbReference type="PANTHER" id="PTHR11777:SF9">
    <property type="entry name" value="ALANINE--TRNA LIGASE, CYTOPLASMIC"/>
    <property type="match status" value="1"/>
</dbReference>
<comment type="similarity">
    <text evidence="1">Belongs to the class-II aminoacyl-tRNA synthetase family.</text>
</comment>
<evidence type="ECO:0000313" key="12">
    <source>
        <dbReference type="Proteomes" id="UP000034504"/>
    </source>
</evidence>
<dbReference type="GO" id="GO:0000049">
    <property type="term" value="F:tRNA binding"/>
    <property type="evidence" value="ECO:0007669"/>
    <property type="project" value="UniProtKB-KW"/>
</dbReference>
<evidence type="ECO:0000313" key="11">
    <source>
        <dbReference type="EMBL" id="KKT85147.1"/>
    </source>
</evidence>